<proteinExistence type="predicted"/>
<dbReference type="AlphaFoldDB" id="Q6BS13"/>
<dbReference type="Proteomes" id="UP000000599">
    <property type="component" value="Chromosome D"/>
</dbReference>
<dbReference type="HOGENOM" id="CLU_119603_1_0_1"/>
<gene>
    <name evidence="2" type="ordered locus">DEHA2D12342g</name>
</gene>
<organism evidence="2 3">
    <name type="scientific">Debaryomyces hansenii (strain ATCC 36239 / CBS 767 / BCRC 21394 / JCM 1990 / NBRC 0083 / IGC 2968)</name>
    <name type="common">Yeast</name>
    <name type="synonym">Torulaspora hansenii</name>
    <dbReference type="NCBI Taxonomy" id="284592"/>
    <lineage>
        <taxon>Eukaryota</taxon>
        <taxon>Fungi</taxon>
        <taxon>Dikarya</taxon>
        <taxon>Ascomycota</taxon>
        <taxon>Saccharomycotina</taxon>
        <taxon>Pichiomycetes</taxon>
        <taxon>Debaryomycetaceae</taxon>
        <taxon>Debaryomyces</taxon>
    </lineage>
</organism>
<accession>Q6BS13</accession>
<feature type="compositionally biased region" description="Polar residues" evidence="1">
    <location>
        <begin position="143"/>
        <end position="159"/>
    </location>
</feature>
<keyword evidence="3" id="KW-1185">Reference proteome</keyword>
<dbReference type="GeneID" id="2900971"/>
<reference evidence="2 3" key="1">
    <citation type="journal article" date="2004" name="Nature">
        <title>Genome evolution in yeasts.</title>
        <authorList>
            <consortium name="Genolevures"/>
            <person name="Dujon B."/>
            <person name="Sherman D."/>
            <person name="Fischer G."/>
            <person name="Durrens P."/>
            <person name="Casaregola S."/>
            <person name="Lafontaine I."/>
            <person name="de Montigny J."/>
            <person name="Marck C."/>
            <person name="Neuveglise C."/>
            <person name="Talla E."/>
            <person name="Goffard N."/>
            <person name="Frangeul L."/>
            <person name="Aigle M."/>
            <person name="Anthouard V."/>
            <person name="Babour A."/>
            <person name="Barbe V."/>
            <person name="Barnay S."/>
            <person name="Blanchin S."/>
            <person name="Beckerich J.M."/>
            <person name="Beyne E."/>
            <person name="Bleykasten C."/>
            <person name="Boisrame A."/>
            <person name="Boyer J."/>
            <person name="Cattolico L."/>
            <person name="Confanioleri F."/>
            <person name="de Daruvar A."/>
            <person name="Despons L."/>
            <person name="Fabre E."/>
            <person name="Fairhead C."/>
            <person name="Ferry-Dumazet H."/>
            <person name="Groppi A."/>
            <person name="Hantraye F."/>
            <person name="Hennequin C."/>
            <person name="Jauniaux N."/>
            <person name="Joyet P."/>
            <person name="Kachouri R."/>
            <person name="Kerrest A."/>
            <person name="Koszul R."/>
            <person name="Lemaire M."/>
            <person name="Lesur I."/>
            <person name="Ma L."/>
            <person name="Muller H."/>
            <person name="Nicaud J.M."/>
            <person name="Nikolski M."/>
            <person name="Oztas S."/>
            <person name="Ozier-Kalogeropoulos O."/>
            <person name="Pellenz S."/>
            <person name="Potier S."/>
            <person name="Richard G.F."/>
            <person name="Straub M.L."/>
            <person name="Suleau A."/>
            <person name="Swennene D."/>
            <person name="Tekaia F."/>
            <person name="Wesolowski-Louvel M."/>
            <person name="Westhof E."/>
            <person name="Wirth B."/>
            <person name="Zeniou-Meyer M."/>
            <person name="Zivanovic I."/>
            <person name="Bolotin-Fukuhara M."/>
            <person name="Thierry A."/>
            <person name="Bouchier C."/>
            <person name="Caudron B."/>
            <person name="Scarpelli C."/>
            <person name="Gaillardin C."/>
            <person name="Weissenbach J."/>
            <person name="Wincker P."/>
            <person name="Souciet J.L."/>
        </authorList>
    </citation>
    <scope>NUCLEOTIDE SEQUENCE [LARGE SCALE GENOMIC DNA]</scope>
    <source>
        <strain evidence="3">ATCC 36239 / CBS 767 / BCRC 21394 / JCM 1990 / NBRC 0083 / IGC 2968</strain>
    </source>
</reference>
<dbReference type="RefSeq" id="XP_459007.2">
    <property type="nucleotide sequence ID" value="XM_459007.1"/>
</dbReference>
<dbReference type="EMBL" id="CR382136">
    <property type="protein sequence ID" value="CAG87175.2"/>
    <property type="molecule type" value="Genomic_DNA"/>
</dbReference>
<dbReference type="eggNOG" id="ENOG502SDAF">
    <property type="taxonomic scope" value="Eukaryota"/>
</dbReference>
<dbReference type="InParanoid" id="Q6BS13"/>
<evidence type="ECO:0000313" key="3">
    <source>
        <dbReference type="Proteomes" id="UP000000599"/>
    </source>
</evidence>
<dbReference type="OrthoDB" id="8189076at2759"/>
<evidence type="ECO:0000256" key="1">
    <source>
        <dbReference type="SAM" id="MobiDB-lite"/>
    </source>
</evidence>
<feature type="region of interest" description="Disordered" evidence="1">
    <location>
        <begin position="110"/>
        <end position="159"/>
    </location>
</feature>
<feature type="compositionally biased region" description="Low complexity" evidence="1">
    <location>
        <begin position="130"/>
        <end position="142"/>
    </location>
</feature>
<dbReference type="VEuPathDB" id="FungiDB:DEHA2D12342g"/>
<dbReference type="OMA" id="SIKEYCA"/>
<protein>
    <submittedName>
        <fullName evidence="2">DEHA2D12342p</fullName>
    </submittedName>
</protein>
<name>Q6BS13_DEBHA</name>
<feature type="compositionally biased region" description="Polar residues" evidence="1">
    <location>
        <begin position="110"/>
        <end position="120"/>
    </location>
</feature>
<dbReference type="STRING" id="284592.Q6BS13"/>
<evidence type="ECO:0000313" key="2">
    <source>
        <dbReference type="EMBL" id="CAG87175.2"/>
    </source>
</evidence>
<dbReference type="KEGG" id="dha:DEHA2D12342g"/>
<sequence>MSSTSESKLPEIIKIDDISSGRIDPNLIYQELERLKVEINILRNDMSLFLKALATIPDNQSQQEYYKIIVSRLRTVQNSIKEYCVEYNKLLPIINLSQIKLGHEVEILPQNRTNASNQKTPDIKQEPKKSNTSNKATASATTDTQNNKNGSNSNQPIVL</sequence>